<proteinExistence type="predicted"/>
<gene>
    <name evidence="2" type="ORF">JOC73_002815</name>
</gene>
<evidence type="ECO:0000313" key="2">
    <source>
        <dbReference type="EMBL" id="MBM7616233.1"/>
    </source>
</evidence>
<dbReference type="InterPro" id="IPR000182">
    <property type="entry name" value="GNAT_dom"/>
</dbReference>
<reference evidence="2 3" key="1">
    <citation type="submission" date="2021-01" db="EMBL/GenBank/DDBJ databases">
        <title>Genomic Encyclopedia of Type Strains, Phase IV (KMG-IV): sequencing the most valuable type-strain genomes for metagenomic binning, comparative biology and taxonomic classification.</title>
        <authorList>
            <person name="Goeker M."/>
        </authorList>
    </citation>
    <scope>NUCLEOTIDE SEQUENCE [LARGE SCALE GENOMIC DNA]</scope>
    <source>
        <strain evidence="2 3">DSM 25890</strain>
    </source>
</reference>
<dbReference type="PANTHER" id="PTHR39173:SF1">
    <property type="entry name" value="ACETYLTRANSFERASE"/>
    <property type="match status" value="1"/>
</dbReference>
<sequence>MKLELVRASKEIEEAYYEFIKEWEKNGQSIVPMSVQLRNMDFDTWLQKTYEIEKRETCPENLVPAHTFFLMEDGKRVLGAINIRHELNEFLLNYGGHIGYGVRPSERQKGYAAKMLAMALPIAKEFGIDRALITCDKENVGSAKTIMKNGGILENEVLQEDGEMLQRYWIEL</sequence>
<feature type="domain" description="N-acetyltransferase" evidence="1">
    <location>
        <begin position="18"/>
        <end position="172"/>
    </location>
</feature>
<dbReference type="CDD" id="cd04301">
    <property type="entry name" value="NAT_SF"/>
    <property type="match status" value="1"/>
</dbReference>
<protein>
    <submittedName>
        <fullName evidence="2">Acetyltransferase</fullName>
    </submittedName>
</protein>
<evidence type="ECO:0000313" key="3">
    <source>
        <dbReference type="Proteomes" id="UP001314796"/>
    </source>
</evidence>
<dbReference type="InterPro" id="IPR016181">
    <property type="entry name" value="Acyl_CoA_acyltransferase"/>
</dbReference>
<organism evidence="2 3">
    <name type="scientific">Alkaliphilus hydrothermalis</name>
    <dbReference type="NCBI Taxonomy" id="1482730"/>
    <lineage>
        <taxon>Bacteria</taxon>
        <taxon>Bacillati</taxon>
        <taxon>Bacillota</taxon>
        <taxon>Clostridia</taxon>
        <taxon>Peptostreptococcales</taxon>
        <taxon>Natronincolaceae</taxon>
        <taxon>Alkaliphilus</taxon>
    </lineage>
</organism>
<dbReference type="EMBL" id="JAFBEE010000028">
    <property type="protein sequence ID" value="MBM7616233.1"/>
    <property type="molecule type" value="Genomic_DNA"/>
</dbReference>
<comment type="caution">
    <text evidence="2">The sequence shown here is derived from an EMBL/GenBank/DDBJ whole genome shotgun (WGS) entry which is preliminary data.</text>
</comment>
<dbReference type="SUPFAM" id="SSF55729">
    <property type="entry name" value="Acyl-CoA N-acyltransferases (Nat)"/>
    <property type="match status" value="1"/>
</dbReference>
<dbReference type="Gene3D" id="3.40.630.30">
    <property type="match status" value="1"/>
</dbReference>
<dbReference type="PROSITE" id="PS51186">
    <property type="entry name" value="GNAT"/>
    <property type="match status" value="1"/>
</dbReference>
<keyword evidence="3" id="KW-1185">Reference proteome</keyword>
<name>A0ABS2NTF3_9FIRM</name>
<dbReference type="Pfam" id="PF13302">
    <property type="entry name" value="Acetyltransf_3"/>
    <property type="match status" value="1"/>
</dbReference>
<evidence type="ECO:0000259" key="1">
    <source>
        <dbReference type="PROSITE" id="PS51186"/>
    </source>
</evidence>
<dbReference type="PANTHER" id="PTHR39173">
    <property type="entry name" value="ACETYLTRANSFERASE"/>
    <property type="match status" value="1"/>
</dbReference>
<dbReference type="RefSeq" id="WP_204404244.1">
    <property type="nucleotide sequence ID" value="NZ_JAFBEE010000028.1"/>
</dbReference>
<dbReference type="Proteomes" id="UP001314796">
    <property type="component" value="Unassembled WGS sequence"/>
</dbReference>
<accession>A0ABS2NTF3</accession>